<comment type="caution">
    <text evidence="1">The sequence shown here is derived from an EMBL/GenBank/DDBJ whole genome shotgun (WGS) entry which is preliminary data.</text>
</comment>
<gene>
    <name evidence="1" type="ORF">NBRC3257_2404</name>
</gene>
<dbReference type="EMBL" id="BASM01000029">
    <property type="protein sequence ID" value="GAD27405.1"/>
    <property type="molecule type" value="Genomic_DNA"/>
</dbReference>
<organism evidence="1 2">
    <name type="scientific">Gluconobacter thailandicus NBRC 3257</name>
    <dbReference type="NCBI Taxonomy" id="1381097"/>
    <lineage>
        <taxon>Bacteria</taxon>
        <taxon>Pseudomonadati</taxon>
        <taxon>Pseudomonadota</taxon>
        <taxon>Alphaproteobacteria</taxon>
        <taxon>Acetobacterales</taxon>
        <taxon>Acetobacteraceae</taxon>
        <taxon>Gluconobacter</taxon>
    </lineage>
</organism>
<evidence type="ECO:0000313" key="1">
    <source>
        <dbReference type="EMBL" id="GAD27405.1"/>
    </source>
</evidence>
<name>A0ABQ0IYY0_GLUTH</name>
<sequence length="46" mass="5062">MMMPLQASLTCRHDTMFDLSRVWKGLTARSPALMCVPVSANPGSRP</sequence>
<protein>
    <submittedName>
        <fullName evidence="1">Uncharacterized protein</fullName>
    </submittedName>
</protein>
<keyword evidence="2" id="KW-1185">Reference proteome</keyword>
<evidence type="ECO:0000313" key="2">
    <source>
        <dbReference type="Proteomes" id="UP000018209"/>
    </source>
</evidence>
<dbReference type="Proteomes" id="UP000018209">
    <property type="component" value="Unassembled WGS sequence"/>
</dbReference>
<reference evidence="1 2" key="1">
    <citation type="submission" date="2013-08" db="EMBL/GenBank/DDBJ databases">
        <title>Gluconobacter thailandicus NBRC 3257 whole genome sequence.</title>
        <authorList>
            <person name="Matsutani M."/>
            <person name="Yakushi T."/>
            <person name="Matsushita K."/>
        </authorList>
    </citation>
    <scope>NUCLEOTIDE SEQUENCE [LARGE SCALE GENOMIC DNA]</scope>
    <source>
        <strain evidence="1 2">NBRC 3257</strain>
    </source>
</reference>
<proteinExistence type="predicted"/>
<accession>A0ABQ0IYY0</accession>